<protein>
    <recommendedName>
        <fullName evidence="2">Uncharacterized protein ycf20</fullName>
    </recommendedName>
</protein>
<keyword evidence="6" id="KW-1185">Reference proteome</keyword>
<organism evidence="5 6">
    <name type="scientific">Chondrus crispus</name>
    <name type="common">Carrageen Irish moss</name>
    <name type="synonym">Polymorpha crispa</name>
    <dbReference type="NCBI Taxonomy" id="2769"/>
    <lineage>
        <taxon>Eukaryota</taxon>
        <taxon>Rhodophyta</taxon>
        <taxon>Florideophyceae</taxon>
        <taxon>Rhodymeniophycidae</taxon>
        <taxon>Gigartinales</taxon>
        <taxon>Gigartinaceae</taxon>
        <taxon>Chondrus</taxon>
    </lineage>
</organism>
<feature type="transmembrane region" description="Helical" evidence="4">
    <location>
        <begin position="141"/>
        <end position="158"/>
    </location>
</feature>
<evidence type="ECO:0000256" key="3">
    <source>
        <dbReference type="SAM" id="MobiDB-lite"/>
    </source>
</evidence>
<dbReference type="RefSeq" id="XP_005715551.1">
    <property type="nucleotide sequence ID" value="XM_005715494.1"/>
</dbReference>
<evidence type="ECO:0000256" key="4">
    <source>
        <dbReference type="SAM" id="Phobius"/>
    </source>
</evidence>
<dbReference type="EMBL" id="HG001742">
    <property type="protein sequence ID" value="CDF35732.1"/>
    <property type="molecule type" value="Genomic_DNA"/>
</dbReference>
<dbReference type="Gramene" id="CDF35732">
    <property type="protein sequence ID" value="CDF35732"/>
    <property type="gene ID" value="CHC_T00004195001"/>
</dbReference>
<accession>R7QB40</accession>
<dbReference type="Pfam" id="PF04483">
    <property type="entry name" value="DUF565"/>
    <property type="match status" value="1"/>
</dbReference>
<feature type="transmembrane region" description="Helical" evidence="4">
    <location>
        <begin position="110"/>
        <end position="135"/>
    </location>
</feature>
<dbReference type="AlphaFoldDB" id="R7QB40"/>
<dbReference type="PANTHER" id="PTHR33787">
    <property type="match status" value="1"/>
</dbReference>
<name>R7QB40_CHOCR</name>
<feature type="region of interest" description="Disordered" evidence="3">
    <location>
        <begin position="27"/>
        <end position="57"/>
    </location>
</feature>
<keyword evidence="4" id="KW-1133">Transmembrane helix</keyword>
<gene>
    <name evidence="5" type="ORF">CHC_T00004195001</name>
</gene>
<keyword evidence="4" id="KW-0812">Transmembrane</keyword>
<evidence type="ECO:0000313" key="5">
    <source>
        <dbReference type="EMBL" id="CDF35732.1"/>
    </source>
</evidence>
<dbReference type="OrthoDB" id="5493at2759"/>
<comment type="similarity">
    <text evidence="1">Belongs to the ycf20 family.</text>
</comment>
<sequence length="190" mass="20911">MCGVPFAAFILSPPIRLKTFHASCPLSPSRPKNAARVGPVMQVKDPSSEDESLPDNDLLSRLNSVPDATRKPGRSQHLVDSPGRIREVYTYFTEQLRPDIEGLLENPFNLISLAFIAILFGFFAATSAATIIGSVADWDPLAAAVLLVWTEGFTKYYYGLKDKSRLLQLINAFKIGLIYGMTVDAFKLST</sequence>
<evidence type="ECO:0000256" key="1">
    <source>
        <dbReference type="ARBA" id="ARBA00009846"/>
    </source>
</evidence>
<evidence type="ECO:0000256" key="2">
    <source>
        <dbReference type="ARBA" id="ARBA00021534"/>
    </source>
</evidence>
<proteinExistence type="inferred from homology"/>
<dbReference type="GeneID" id="17323266"/>
<dbReference type="InterPro" id="IPR007572">
    <property type="entry name" value="Uncharacterised_Ycf20"/>
</dbReference>
<dbReference type="KEGG" id="ccp:CHC_T00004195001"/>
<dbReference type="PANTHER" id="PTHR33787:SF5">
    <property type="entry name" value="YCF20-LIKE PROTEIN"/>
    <property type="match status" value="1"/>
</dbReference>
<reference evidence="6" key="1">
    <citation type="journal article" date="2013" name="Proc. Natl. Acad. Sci. U.S.A.">
        <title>Genome structure and metabolic features in the red seaweed Chondrus crispus shed light on evolution of the Archaeplastida.</title>
        <authorList>
            <person name="Collen J."/>
            <person name="Porcel B."/>
            <person name="Carre W."/>
            <person name="Ball S.G."/>
            <person name="Chaparro C."/>
            <person name="Tonon T."/>
            <person name="Barbeyron T."/>
            <person name="Michel G."/>
            <person name="Noel B."/>
            <person name="Valentin K."/>
            <person name="Elias M."/>
            <person name="Artiguenave F."/>
            <person name="Arun A."/>
            <person name="Aury J.M."/>
            <person name="Barbosa-Neto J.F."/>
            <person name="Bothwell J.H."/>
            <person name="Bouget F.Y."/>
            <person name="Brillet L."/>
            <person name="Cabello-Hurtado F."/>
            <person name="Capella-Gutierrez S."/>
            <person name="Charrier B."/>
            <person name="Cladiere L."/>
            <person name="Cock J.M."/>
            <person name="Coelho S.M."/>
            <person name="Colleoni C."/>
            <person name="Czjzek M."/>
            <person name="Da Silva C."/>
            <person name="Delage L."/>
            <person name="Denoeud F."/>
            <person name="Deschamps P."/>
            <person name="Dittami S.M."/>
            <person name="Gabaldon T."/>
            <person name="Gachon C.M."/>
            <person name="Groisillier A."/>
            <person name="Herve C."/>
            <person name="Jabbari K."/>
            <person name="Katinka M."/>
            <person name="Kloareg B."/>
            <person name="Kowalczyk N."/>
            <person name="Labadie K."/>
            <person name="Leblanc C."/>
            <person name="Lopez P.J."/>
            <person name="McLachlan D.H."/>
            <person name="Meslet-Cladiere L."/>
            <person name="Moustafa A."/>
            <person name="Nehr Z."/>
            <person name="Nyvall Collen P."/>
            <person name="Panaud O."/>
            <person name="Partensky F."/>
            <person name="Poulain J."/>
            <person name="Rensing S.A."/>
            <person name="Rousvoal S."/>
            <person name="Samson G."/>
            <person name="Symeonidi A."/>
            <person name="Weissenbach J."/>
            <person name="Zambounis A."/>
            <person name="Wincker P."/>
            <person name="Boyen C."/>
        </authorList>
    </citation>
    <scope>NUCLEOTIDE SEQUENCE [LARGE SCALE GENOMIC DNA]</scope>
    <source>
        <strain evidence="6">cv. Stackhouse</strain>
    </source>
</reference>
<dbReference type="Proteomes" id="UP000012073">
    <property type="component" value="Unassembled WGS sequence"/>
</dbReference>
<keyword evidence="4" id="KW-0472">Membrane</keyword>
<evidence type="ECO:0000313" key="6">
    <source>
        <dbReference type="Proteomes" id="UP000012073"/>
    </source>
</evidence>